<evidence type="ECO:0000256" key="1">
    <source>
        <dbReference type="SAM" id="Phobius"/>
    </source>
</evidence>
<feature type="transmembrane region" description="Helical" evidence="1">
    <location>
        <begin position="111"/>
        <end position="129"/>
    </location>
</feature>
<keyword evidence="1" id="KW-1133">Transmembrane helix</keyword>
<feature type="transmembrane region" description="Helical" evidence="1">
    <location>
        <begin position="73"/>
        <end position="99"/>
    </location>
</feature>
<name>A0A941HP85_9CLOT</name>
<dbReference type="Proteomes" id="UP000675379">
    <property type="component" value="Unassembled WGS sequence"/>
</dbReference>
<gene>
    <name evidence="2" type="ORF">KCG48_00505</name>
</gene>
<keyword evidence="1" id="KW-0812">Transmembrane</keyword>
<proteinExistence type="predicted"/>
<feature type="transmembrane region" description="Helical" evidence="1">
    <location>
        <begin position="149"/>
        <end position="171"/>
    </location>
</feature>
<protein>
    <recommendedName>
        <fullName evidence="4">FUSC family protein</fullName>
    </recommendedName>
</protein>
<keyword evidence="1" id="KW-0472">Membrane</keyword>
<organism evidence="2 3">
    <name type="scientific">Proteiniclasticum sediminis</name>
    <dbReference type="NCBI Taxonomy" id="2804028"/>
    <lineage>
        <taxon>Bacteria</taxon>
        <taxon>Bacillati</taxon>
        <taxon>Bacillota</taxon>
        <taxon>Clostridia</taxon>
        <taxon>Eubacteriales</taxon>
        <taxon>Clostridiaceae</taxon>
        <taxon>Proteiniclasticum</taxon>
    </lineage>
</organism>
<reference evidence="2" key="1">
    <citation type="submission" date="2021-04" db="EMBL/GenBank/DDBJ databases">
        <title>Proteiniclasticum sedimins sp. nov., an obligate anaerobic bacterium isolated from anaerobic sludge.</title>
        <authorList>
            <person name="Liu J."/>
        </authorList>
    </citation>
    <scope>NUCLEOTIDE SEQUENCE</scope>
    <source>
        <strain evidence="2">BAD-10</strain>
    </source>
</reference>
<sequence length="343" mass="38362">MKSILQIFRLKKEAVLLDSRLYILKAMLAIGTGYLLGRAFTVTRLDMISVLLGVMYNLEPTNLTAFKSGVNQLLASVLGAVTTGILVALLGVHVFTVMLGMGLTMFIALKIDYRSIPPVAIFTSIYMTQYIQSDALGNPSILLTIRLRVLALGLGVIIALVYNYGFSFFYYRKIAVRRLEYTKGQCVSMLKQTAQYLTSPGDTSQGEDLPFPLIFNDVDTVWSQLKAIRQESSLPFSTAQMNNLLVAESIVKSLKAIVHMAYDLCYTRKEALLPGDRDLMQLQLLIEQLERASFLHLSSFADSGIGQKEDEEEQAYESRRQSSISVMLQEYRNITANIKKFSA</sequence>
<keyword evidence="3" id="KW-1185">Reference proteome</keyword>
<accession>A0A941HP85</accession>
<comment type="caution">
    <text evidence="2">The sequence shown here is derived from an EMBL/GenBank/DDBJ whole genome shotgun (WGS) entry which is preliminary data.</text>
</comment>
<evidence type="ECO:0008006" key="4">
    <source>
        <dbReference type="Google" id="ProtNLM"/>
    </source>
</evidence>
<dbReference type="AlphaFoldDB" id="A0A941HP85"/>
<feature type="transmembrane region" description="Helical" evidence="1">
    <location>
        <begin position="21"/>
        <end position="40"/>
    </location>
</feature>
<evidence type="ECO:0000313" key="3">
    <source>
        <dbReference type="Proteomes" id="UP000675379"/>
    </source>
</evidence>
<dbReference type="EMBL" id="JAGSCS010000001">
    <property type="protein sequence ID" value="MBR0574810.1"/>
    <property type="molecule type" value="Genomic_DNA"/>
</dbReference>
<evidence type="ECO:0000313" key="2">
    <source>
        <dbReference type="EMBL" id="MBR0574810.1"/>
    </source>
</evidence>